<evidence type="ECO:0000313" key="2">
    <source>
        <dbReference type="EMBL" id="RRT80004.1"/>
    </source>
</evidence>
<accession>A0A427AUR0</accession>
<evidence type="ECO:0000256" key="1">
    <source>
        <dbReference type="SAM" id="Phobius"/>
    </source>
</evidence>
<keyword evidence="1" id="KW-0812">Transmembrane</keyword>
<feature type="transmembrane region" description="Helical" evidence="1">
    <location>
        <begin position="29"/>
        <end position="46"/>
    </location>
</feature>
<evidence type="ECO:0000313" key="3">
    <source>
        <dbReference type="Proteomes" id="UP000287651"/>
    </source>
</evidence>
<sequence length="214" mass="24068">MRSRHQRRRGESVAKRRVQGETRTPLVPHLWRAIIVTTAVVVVVVMRRDIREGPLRVVGGANHPFLPRLFVFHFSSPVTASGKKATDFERGENSVRELSLTAHSVPADAAWRRRRLRLGRPFRCQAGFRSGMDQALRPTWASAARLPPSAVARCCAARLDAIRLPRVRPTPTAVLAGRRLRLERPEQLHKPWLRDARLNRAAETRGHSQLAGSG</sequence>
<keyword evidence="1" id="KW-1133">Transmembrane helix</keyword>
<gene>
    <name evidence="2" type="ORF">B296_00020535</name>
</gene>
<dbReference type="AlphaFoldDB" id="A0A427AUR0"/>
<dbReference type="Proteomes" id="UP000287651">
    <property type="component" value="Unassembled WGS sequence"/>
</dbReference>
<dbReference type="EMBL" id="AMZH03001255">
    <property type="protein sequence ID" value="RRT80004.1"/>
    <property type="molecule type" value="Genomic_DNA"/>
</dbReference>
<proteinExistence type="predicted"/>
<reference evidence="2 3" key="1">
    <citation type="journal article" date="2014" name="Agronomy (Basel)">
        <title>A Draft Genome Sequence for Ensete ventricosum, the Drought-Tolerant Tree Against Hunger.</title>
        <authorList>
            <person name="Harrison J."/>
            <person name="Moore K.A."/>
            <person name="Paszkiewicz K."/>
            <person name="Jones T."/>
            <person name="Grant M."/>
            <person name="Ambacheew D."/>
            <person name="Muzemil S."/>
            <person name="Studholme D.J."/>
        </authorList>
    </citation>
    <scope>NUCLEOTIDE SEQUENCE [LARGE SCALE GENOMIC DNA]</scope>
</reference>
<protein>
    <submittedName>
        <fullName evidence="2">Uncharacterized protein</fullName>
    </submittedName>
</protein>
<keyword evidence="1" id="KW-0472">Membrane</keyword>
<organism evidence="2 3">
    <name type="scientific">Ensete ventricosum</name>
    <name type="common">Abyssinian banana</name>
    <name type="synonym">Musa ensete</name>
    <dbReference type="NCBI Taxonomy" id="4639"/>
    <lineage>
        <taxon>Eukaryota</taxon>
        <taxon>Viridiplantae</taxon>
        <taxon>Streptophyta</taxon>
        <taxon>Embryophyta</taxon>
        <taxon>Tracheophyta</taxon>
        <taxon>Spermatophyta</taxon>
        <taxon>Magnoliopsida</taxon>
        <taxon>Liliopsida</taxon>
        <taxon>Zingiberales</taxon>
        <taxon>Musaceae</taxon>
        <taxon>Ensete</taxon>
    </lineage>
</organism>
<comment type="caution">
    <text evidence="2">The sequence shown here is derived from an EMBL/GenBank/DDBJ whole genome shotgun (WGS) entry which is preliminary data.</text>
</comment>
<name>A0A427AUR0_ENSVE</name>